<name>A0A833RE36_9POAL</name>
<evidence type="ECO:0000256" key="6">
    <source>
        <dbReference type="ARBA" id="ARBA00023242"/>
    </source>
</evidence>
<evidence type="ECO:0000259" key="7">
    <source>
        <dbReference type="PROSITE" id="PS51519"/>
    </source>
</evidence>
<evidence type="ECO:0000256" key="1">
    <source>
        <dbReference type="ARBA" id="ARBA00022679"/>
    </source>
</evidence>
<feature type="domain" description="RWP-RK" evidence="7">
    <location>
        <begin position="204"/>
        <end position="289"/>
    </location>
</feature>
<evidence type="ECO:0000256" key="4">
    <source>
        <dbReference type="ARBA" id="ARBA00023125"/>
    </source>
</evidence>
<dbReference type="EMBL" id="SWLB01000007">
    <property type="protein sequence ID" value="KAF3336997.1"/>
    <property type="molecule type" value="Genomic_DNA"/>
</dbReference>
<keyword evidence="6" id="KW-0539">Nucleus</keyword>
<dbReference type="InterPro" id="IPR002618">
    <property type="entry name" value="UDPGP_fam"/>
</dbReference>
<evidence type="ECO:0000256" key="2">
    <source>
        <dbReference type="ARBA" id="ARBA00022695"/>
    </source>
</evidence>
<gene>
    <name evidence="8" type="ORF">FCM35_KLT19583</name>
</gene>
<dbReference type="InterPro" id="IPR003035">
    <property type="entry name" value="RWP-RK_dom"/>
</dbReference>
<reference evidence="8" key="1">
    <citation type="submission" date="2020-01" db="EMBL/GenBank/DDBJ databases">
        <title>Genome sequence of Kobresia littledalei, the first chromosome-level genome in the family Cyperaceae.</title>
        <authorList>
            <person name="Qu G."/>
        </authorList>
    </citation>
    <scope>NUCLEOTIDE SEQUENCE</scope>
    <source>
        <strain evidence="8">C.B.Clarke</strain>
        <tissue evidence="8">Leaf</tissue>
    </source>
</reference>
<dbReference type="Pfam" id="PF02042">
    <property type="entry name" value="RWP-RK"/>
    <property type="match status" value="1"/>
</dbReference>
<dbReference type="GO" id="GO:0003677">
    <property type="term" value="F:DNA binding"/>
    <property type="evidence" value="ECO:0007669"/>
    <property type="project" value="UniProtKB-KW"/>
</dbReference>
<organism evidence="8 9">
    <name type="scientific">Carex littledalei</name>
    <dbReference type="NCBI Taxonomy" id="544730"/>
    <lineage>
        <taxon>Eukaryota</taxon>
        <taxon>Viridiplantae</taxon>
        <taxon>Streptophyta</taxon>
        <taxon>Embryophyta</taxon>
        <taxon>Tracheophyta</taxon>
        <taxon>Spermatophyta</taxon>
        <taxon>Magnoliopsida</taxon>
        <taxon>Liliopsida</taxon>
        <taxon>Poales</taxon>
        <taxon>Cyperaceae</taxon>
        <taxon>Cyperoideae</taxon>
        <taxon>Cariceae</taxon>
        <taxon>Carex</taxon>
        <taxon>Carex subgen. Euthyceras</taxon>
    </lineage>
</organism>
<accession>A0A833RE36</accession>
<sequence>MIREILNHLINNQNEYCMEVTPKTLADVKGGTPISYEGRVQSKWYFPGPLGMLKRNFSRKPSTISSAGDKLALALARRPQWISKVSLIPSMGICGHSSFGGSFNHFTTDTTPSHIGLDDHGEDPDGMVLLFVYLMASISRINNRVQAIDPASRGVFGLELLQAVGQFLLQDDVDNGAIAAVPNVKDVPLHVNDLVVDDPHPTPHPALDCMNDRVHEGVVNGLTFEMVTPFFKQPLGVAARELRISKSSLMIWSRVHHIPRWPYRMIMSMEKLITIVKLYGIGYKCQVKGLHFNVEELEKRKRAFEKDPSVPIEASILHFRTIMLKRAASYSWLQLIHDFIPANVEQDEMEEAGVVLTQAGCRSSSVGTSFNPDFLASFSTAAGKRSYNYSDSQESDLEDLLNLPFYGTVLANGVKGENTNEDYSSPSYNFIAYSPTKGVYMGSKSVQSLKKYKGIELDIDNIHLQTVKVADFLQGT</sequence>
<dbReference type="Pfam" id="PF01704">
    <property type="entry name" value="UDPGP"/>
    <property type="match status" value="1"/>
</dbReference>
<evidence type="ECO:0000256" key="5">
    <source>
        <dbReference type="ARBA" id="ARBA00023163"/>
    </source>
</evidence>
<dbReference type="OrthoDB" id="6270329at2759"/>
<keyword evidence="5" id="KW-0804">Transcription</keyword>
<dbReference type="Proteomes" id="UP000623129">
    <property type="component" value="Unassembled WGS sequence"/>
</dbReference>
<dbReference type="AlphaFoldDB" id="A0A833RE36"/>
<dbReference type="InterPro" id="IPR029044">
    <property type="entry name" value="Nucleotide-diphossugar_trans"/>
</dbReference>
<dbReference type="GO" id="GO:0070569">
    <property type="term" value="F:uridylyltransferase activity"/>
    <property type="evidence" value="ECO:0007669"/>
    <property type="project" value="InterPro"/>
</dbReference>
<keyword evidence="2" id="KW-0548">Nucleotidyltransferase</keyword>
<evidence type="ECO:0000313" key="9">
    <source>
        <dbReference type="Proteomes" id="UP000623129"/>
    </source>
</evidence>
<comment type="caution">
    <text evidence="8">The sequence shown here is derived from an EMBL/GenBank/DDBJ whole genome shotgun (WGS) entry which is preliminary data.</text>
</comment>
<keyword evidence="3" id="KW-0805">Transcription regulation</keyword>
<keyword evidence="4" id="KW-0238">DNA-binding</keyword>
<protein>
    <submittedName>
        <fullName evidence="8">UDP-glucose pyrophosphorylase</fullName>
    </submittedName>
</protein>
<keyword evidence="9" id="KW-1185">Reference proteome</keyword>
<evidence type="ECO:0000313" key="8">
    <source>
        <dbReference type="EMBL" id="KAF3336997.1"/>
    </source>
</evidence>
<proteinExistence type="predicted"/>
<dbReference type="PROSITE" id="PS51519">
    <property type="entry name" value="RWP_RK"/>
    <property type="match status" value="1"/>
</dbReference>
<evidence type="ECO:0000256" key="3">
    <source>
        <dbReference type="ARBA" id="ARBA00023015"/>
    </source>
</evidence>
<keyword evidence="1" id="KW-0808">Transferase</keyword>
<dbReference type="Gene3D" id="3.90.550.10">
    <property type="entry name" value="Spore Coat Polysaccharide Biosynthesis Protein SpsA, Chain A"/>
    <property type="match status" value="1"/>
</dbReference>